<dbReference type="Gene3D" id="3.40.50.1820">
    <property type="entry name" value="alpha/beta hydrolase"/>
    <property type="match status" value="1"/>
</dbReference>
<dbReference type="InterPro" id="IPR044819">
    <property type="entry name" value="OBL-like"/>
</dbReference>
<dbReference type="GO" id="GO:0004806">
    <property type="term" value="F:triacylglycerol lipase activity"/>
    <property type="evidence" value="ECO:0007669"/>
    <property type="project" value="InterPro"/>
</dbReference>
<dbReference type="InterPro" id="IPR029058">
    <property type="entry name" value="AB_hydrolase_fold"/>
</dbReference>
<dbReference type="CDD" id="cd00519">
    <property type="entry name" value="Lipase_3"/>
    <property type="match status" value="1"/>
</dbReference>
<dbReference type="GO" id="GO:0006629">
    <property type="term" value="P:lipid metabolic process"/>
    <property type="evidence" value="ECO:0007669"/>
    <property type="project" value="InterPro"/>
</dbReference>
<evidence type="ECO:0000313" key="2">
    <source>
        <dbReference type="EMBL" id="KAI3915982.1"/>
    </source>
</evidence>
<feature type="domain" description="Fungal lipase-type" evidence="1">
    <location>
        <begin position="215"/>
        <end position="376"/>
    </location>
</feature>
<accession>A0AAD4SN62</accession>
<keyword evidence="3" id="KW-1185">Reference proteome</keyword>
<comment type="caution">
    <text evidence="2">The sequence shown here is derived from an EMBL/GenBank/DDBJ whole genome shotgun (WGS) entry which is preliminary data.</text>
</comment>
<reference evidence="2" key="1">
    <citation type="submission" date="2022-04" db="EMBL/GenBank/DDBJ databases">
        <title>A functionally conserved STORR gene fusion in Papaver species that diverged 16.8 million years ago.</title>
        <authorList>
            <person name="Catania T."/>
        </authorList>
    </citation>
    <scope>NUCLEOTIDE SEQUENCE</scope>
    <source>
        <strain evidence="2">S-188037</strain>
    </source>
</reference>
<dbReference type="SUPFAM" id="SSF53474">
    <property type="entry name" value="alpha/beta-Hydrolases"/>
    <property type="match status" value="1"/>
</dbReference>
<name>A0AAD4SN62_9MAGN</name>
<dbReference type="AlphaFoldDB" id="A0AAD4SN62"/>
<gene>
    <name evidence="2" type="ORF">MKW98_004423</name>
</gene>
<evidence type="ECO:0000313" key="3">
    <source>
        <dbReference type="Proteomes" id="UP001202328"/>
    </source>
</evidence>
<sequence>MSYKDESSGAGGGGDKEFAEEYLVLKPLEGSLWDLLRLLFSQNVGNSKFVECSEGMTVHGLKNRWILVVSVILQKILLHLAKPMFWMGLIIETYLNLLLNYQNFSNLFLNLFQGKLVIPDNSSANYMSILGNLDTRLELDKDIKRGDSRYLGALSAMAAKLSYENEALIKATVTDKWKMKFLYFYDFWNDYQHEDEAPMQAFMFQDKTDDPELIVVAFRGTEPFDLEAWSSDIDISWYDFLGIGKVHGGFMKALGLQKGLGWPHDLSQPENDKRMFAYYTLREKLTDMLRKNEKAKVIVTGHSLGGALAVVFPTVLAFHKEDWMLKRIEGIYTFGQPRIGDEKTGEFVKEQFRINGIKYFRYVYCNDIVPRVPFDNKSLLYKHFGTCLYFNSLYHGKVVEEEPNKNYFNPAKYLHKILNACFELIRSFFIGYIAGPEYSEGWFLRLFRIVGLIIPGLSAHCLQEYVNVTRLASSHIHLDQIEDLSDYQGDLLTSESSSN</sequence>
<dbReference type="Pfam" id="PF01764">
    <property type="entry name" value="Lipase_3"/>
    <property type="match status" value="1"/>
</dbReference>
<dbReference type="Proteomes" id="UP001202328">
    <property type="component" value="Unassembled WGS sequence"/>
</dbReference>
<dbReference type="EMBL" id="JAJJMB010009125">
    <property type="protein sequence ID" value="KAI3915982.1"/>
    <property type="molecule type" value="Genomic_DNA"/>
</dbReference>
<protein>
    <recommendedName>
        <fullName evidence="1">Fungal lipase-type domain-containing protein</fullName>
    </recommendedName>
</protein>
<dbReference type="PANTHER" id="PTHR46086:SF4">
    <property type="entry name" value="ALPHA_BETA-HYDROLASES SUPERFAMILY PROTEIN"/>
    <property type="match status" value="1"/>
</dbReference>
<evidence type="ECO:0000259" key="1">
    <source>
        <dbReference type="Pfam" id="PF01764"/>
    </source>
</evidence>
<dbReference type="InterPro" id="IPR002921">
    <property type="entry name" value="Fungal_lipase-type"/>
</dbReference>
<proteinExistence type="predicted"/>
<dbReference type="PANTHER" id="PTHR46086">
    <property type="entry name" value="ALPHA/BETA-HYDROLASES SUPERFAMILY PROTEIN"/>
    <property type="match status" value="1"/>
</dbReference>
<organism evidence="2 3">
    <name type="scientific">Papaver atlanticum</name>
    <dbReference type="NCBI Taxonomy" id="357466"/>
    <lineage>
        <taxon>Eukaryota</taxon>
        <taxon>Viridiplantae</taxon>
        <taxon>Streptophyta</taxon>
        <taxon>Embryophyta</taxon>
        <taxon>Tracheophyta</taxon>
        <taxon>Spermatophyta</taxon>
        <taxon>Magnoliopsida</taxon>
        <taxon>Ranunculales</taxon>
        <taxon>Papaveraceae</taxon>
        <taxon>Papaveroideae</taxon>
        <taxon>Papaver</taxon>
    </lineage>
</organism>